<feature type="region of interest" description="Disordered" evidence="1">
    <location>
        <begin position="1"/>
        <end position="80"/>
    </location>
</feature>
<name>A0AAN7UQY9_9PEZI</name>
<dbReference type="AlphaFoldDB" id="A0AAN7UQY9"/>
<comment type="caution">
    <text evidence="2">The sequence shown here is derived from an EMBL/GenBank/DDBJ whole genome shotgun (WGS) entry which is preliminary data.</text>
</comment>
<feature type="compositionally biased region" description="Basic and acidic residues" evidence="1">
    <location>
        <begin position="63"/>
        <end position="80"/>
    </location>
</feature>
<reference evidence="2 3" key="1">
    <citation type="submission" date="2023-10" db="EMBL/GenBank/DDBJ databases">
        <title>Draft genome sequence of Xylaria bambusicola isolate GMP-LS, the root and basal stem rot pathogen of sugarcane in Indonesia.</title>
        <authorList>
            <person name="Selvaraj P."/>
            <person name="Muralishankar V."/>
            <person name="Muruganantham S."/>
            <person name="Sp S."/>
            <person name="Haryani S."/>
            <person name="Lau K.J.X."/>
            <person name="Naqvi N.I."/>
        </authorList>
    </citation>
    <scope>NUCLEOTIDE SEQUENCE [LARGE SCALE GENOMIC DNA]</scope>
    <source>
        <strain evidence="2">GMP-LS</strain>
    </source>
</reference>
<sequence>MEHGENIRKYPPHPKHRSEIQKSGHPQAQPLRKKIAQRRDIRRLALKDQDIRREQTAQVRHKAVPDPRRRGVKPVRDDDC</sequence>
<gene>
    <name evidence="2" type="ORF">RRF57_007748</name>
</gene>
<evidence type="ECO:0000313" key="3">
    <source>
        <dbReference type="Proteomes" id="UP001305414"/>
    </source>
</evidence>
<feature type="compositionally biased region" description="Basic and acidic residues" evidence="1">
    <location>
        <begin position="37"/>
        <end position="55"/>
    </location>
</feature>
<dbReference type="Proteomes" id="UP001305414">
    <property type="component" value="Unassembled WGS sequence"/>
</dbReference>
<accession>A0AAN7UQY9</accession>
<dbReference type="EMBL" id="JAWHQM010000022">
    <property type="protein sequence ID" value="KAK5632034.1"/>
    <property type="molecule type" value="Genomic_DNA"/>
</dbReference>
<proteinExistence type="predicted"/>
<organism evidence="2 3">
    <name type="scientific">Xylaria bambusicola</name>
    <dbReference type="NCBI Taxonomy" id="326684"/>
    <lineage>
        <taxon>Eukaryota</taxon>
        <taxon>Fungi</taxon>
        <taxon>Dikarya</taxon>
        <taxon>Ascomycota</taxon>
        <taxon>Pezizomycotina</taxon>
        <taxon>Sordariomycetes</taxon>
        <taxon>Xylariomycetidae</taxon>
        <taxon>Xylariales</taxon>
        <taxon>Xylariaceae</taxon>
        <taxon>Xylaria</taxon>
    </lineage>
</organism>
<protein>
    <submittedName>
        <fullName evidence="2">Uncharacterized protein</fullName>
    </submittedName>
</protein>
<evidence type="ECO:0000313" key="2">
    <source>
        <dbReference type="EMBL" id="KAK5632034.1"/>
    </source>
</evidence>
<evidence type="ECO:0000256" key="1">
    <source>
        <dbReference type="SAM" id="MobiDB-lite"/>
    </source>
</evidence>
<keyword evidence="3" id="KW-1185">Reference proteome</keyword>